<evidence type="ECO:0000256" key="1">
    <source>
        <dbReference type="ARBA" id="ARBA00004123"/>
    </source>
</evidence>
<dbReference type="PROSITE" id="PS50812">
    <property type="entry name" value="PWWP"/>
    <property type="match status" value="1"/>
</dbReference>
<feature type="compositionally biased region" description="Low complexity" evidence="15">
    <location>
        <begin position="1067"/>
        <end position="1079"/>
    </location>
</feature>
<feature type="region of interest" description="Disordered" evidence="15">
    <location>
        <begin position="1421"/>
        <end position="1440"/>
    </location>
</feature>
<dbReference type="Pfam" id="PF13831">
    <property type="entry name" value="PHD_2"/>
    <property type="match status" value="1"/>
</dbReference>
<feature type="compositionally biased region" description="Polar residues" evidence="15">
    <location>
        <begin position="509"/>
        <end position="531"/>
    </location>
</feature>
<feature type="domain" description="PHD-type" evidence="21">
    <location>
        <begin position="882"/>
        <end position="996"/>
    </location>
</feature>
<keyword evidence="11 16" id="KW-0472">Membrane</keyword>
<feature type="region of interest" description="Disordered" evidence="15">
    <location>
        <begin position="1593"/>
        <end position="1612"/>
    </location>
</feature>
<dbReference type="SUPFAM" id="SSF47370">
    <property type="entry name" value="Bromodomain"/>
    <property type="match status" value="1"/>
</dbReference>
<feature type="region of interest" description="Disordered" evidence="15">
    <location>
        <begin position="1656"/>
        <end position="1694"/>
    </location>
</feature>
<dbReference type="GO" id="GO:0016020">
    <property type="term" value="C:membrane"/>
    <property type="evidence" value="ECO:0007669"/>
    <property type="project" value="UniProtKB-SubCell"/>
</dbReference>
<evidence type="ECO:0000259" key="19">
    <source>
        <dbReference type="PROSITE" id="PS50016"/>
    </source>
</evidence>
<evidence type="ECO:0000256" key="16">
    <source>
        <dbReference type="SAM" id="Phobius"/>
    </source>
</evidence>
<feature type="compositionally biased region" description="Polar residues" evidence="15">
    <location>
        <begin position="435"/>
        <end position="444"/>
    </location>
</feature>
<feature type="compositionally biased region" description="Polar residues" evidence="15">
    <location>
        <begin position="364"/>
        <end position="373"/>
    </location>
</feature>
<feature type="compositionally biased region" description="Basic and acidic residues" evidence="15">
    <location>
        <begin position="421"/>
        <end position="432"/>
    </location>
</feature>
<dbReference type="PROSITE" id="PS50016">
    <property type="entry name" value="ZF_PHD_2"/>
    <property type="match status" value="1"/>
</dbReference>
<evidence type="ECO:0000256" key="10">
    <source>
        <dbReference type="ARBA" id="ARBA00023117"/>
    </source>
</evidence>
<keyword evidence="23" id="KW-1185">Reference proteome</keyword>
<dbReference type="CDD" id="cd15492">
    <property type="entry name" value="PHD_BRPF_JADE_like"/>
    <property type="match status" value="1"/>
</dbReference>
<evidence type="ECO:0000256" key="4">
    <source>
        <dbReference type="ARBA" id="ARBA00022723"/>
    </source>
</evidence>
<keyword evidence="8" id="KW-0862">Zinc</keyword>
<feature type="region of interest" description="Disordered" evidence="15">
    <location>
        <begin position="588"/>
        <end position="623"/>
    </location>
</feature>
<keyword evidence="10 13" id="KW-0103">Bromodomain</keyword>
<dbReference type="FunFam" id="3.30.40.10:FF:000007">
    <property type="entry name" value="Bromodomain containing 1, isoform CRA_b"/>
    <property type="match status" value="1"/>
</dbReference>
<dbReference type="InterPro" id="IPR034732">
    <property type="entry name" value="EPHD"/>
</dbReference>
<evidence type="ECO:0000256" key="15">
    <source>
        <dbReference type="SAM" id="MobiDB-lite"/>
    </source>
</evidence>
<dbReference type="Pfam" id="PF09451">
    <property type="entry name" value="ATG27"/>
    <property type="match status" value="2"/>
</dbReference>
<feature type="compositionally biased region" description="Basic and acidic residues" evidence="15">
    <location>
        <begin position="122"/>
        <end position="154"/>
    </location>
</feature>
<keyword evidence="5 17" id="KW-0732">Signal</keyword>
<feature type="compositionally biased region" description="Polar residues" evidence="15">
    <location>
        <begin position="588"/>
        <end position="598"/>
    </location>
</feature>
<dbReference type="SMART" id="SM00293">
    <property type="entry name" value="PWWP"/>
    <property type="match status" value="1"/>
</dbReference>
<dbReference type="Pfam" id="PF00439">
    <property type="entry name" value="Bromodomain"/>
    <property type="match status" value="1"/>
</dbReference>
<dbReference type="CDD" id="cd05839">
    <property type="entry name" value="PWWP_BRPF"/>
    <property type="match status" value="1"/>
</dbReference>
<evidence type="ECO:0000256" key="12">
    <source>
        <dbReference type="ARBA" id="ARBA00023242"/>
    </source>
</evidence>
<evidence type="ECO:0000256" key="2">
    <source>
        <dbReference type="ARBA" id="ARBA00004167"/>
    </source>
</evidence>
<dbReference type="Pfam" id="PF00855">
    <property type="entry name" value="PWWP"/>
    <property type="match status" value="1"/>
</dbReference>
<keyword evidence="6" id="KW-0677">Repeat</keyword>
<feature type="compositionally biased region" description="Polar residues" evidence="15">
    <location>
        <begin position="665"/>
        <end position="677"/>
    </location>
</feature>
<dbReference type="SUPFAM" id="SSF63748">
    <property type="entry name" value="Tudor/PWWP/MBT"/>
    <property type="match status" value="1"/>
</dbReference>
<dbReference type="GO" id="GO:0006325">
    <property type="term" value="P:chromatin organization"/>
    <property type="evidence" value="ECO:0007669"/>
    <property type="project" value="UniProtKB-ARBA"/>
</dbReference>
<dbReference type="Gene3D" id="3.30.40.10">
    <property type="entry name" value="Zinc/RING finger domain, C3HC4 (zinc finger)"/>
    <property type="match status" value="2"/>
</dbReference>
<dbReference type="SMART" id="SM00249">
    <property type="entry name" value="PHD"/>
    <property type="match status" value="2"/>
</dbReference>
<dbReference type="PRINTS" id="PR00503">
    <property type="entry name" value="BROMODOMAIN"/>
</dbReference>
<dbReference type="FunFam" id="3.30.40.10:FF:000008">
    <property type="entry name" value="Bromodomain containing 1, isoform CRA_a"/>
    <property type="match status" value="1"/>
</dbReference>
<keyword evidence="9 16" id="KW-1133">Transmembrane helix</keyword>
<dbReference type="PROSITE" id="PS51805">
    <property type="entry name" value="EPHD"/>
    <property type="match status" value="1"/>
</dbReference>
<proteinExistence type="predicted"/>
<dbReference type="GO" id="GO:0005634">
    <property type="term" value="C:nucleus"/>
    <property type="evidence" value="ECO:0007669"/>
    <property type="project" value="UniProtKB-SubCell"/>
</dbReference>
<feature type="compositionally biased region" description="Basic and acidic residues" evidence="15">
    <location>
        <begin position="602"/>
        <end position="623"/>
    </location>
</feature>
<dbReference type="PANTHER" id="PTHR13793">
    <property type="entry name" value="PHD FINGER PROTEINS"/>
    <property type="match status" value="1"/>
</dbReference>
<evidence type="ECO:0000256" key="7">
    <source>
        <dbReference type="ARBA" id="ARBA00022771"/>
    </source>
</evidence>
<feature type="region of interest" description="Disordered" evidence="15">
    <location>
        <begin position="364"/>
        <end position="467"/>
    </location>
</feature>
<organism evidence="22 23">
    <name type="scientific">Smittium angustum</name>
    <dbReference type="NCBI Taxonomy" id="133377"/>
    <lineage>
        <taxon>Eukaryota</taxon>
        <taxon>Fungi</taxon>
        <taxon>Fungi incertae sedis</taxon>
        <taxon>Zoopagomycota</taxon>
        <taxon>Kickxellomycotina</taxon>
        <taxon>Harpellomycetes</taxon>
        <taxon>Harpellales</taxon>
        <taxon>Legeriomycetaceae</taxon>
        <taxon>Smittium</taxon>
    </lineage>
</organism>
<feature type="compositionally biased region" description="Basic residues" evidence="15">
    <location>
        <begin position="1056"/>
        <end position="1066"/>
    </location>
</feature>
<sequence length="1868" mass="211706">MHLITSSLILLGARFLLVQSADFSCSKIDLNGTVVDLSAINSEFKVTQQLATPPTTNDYIYKINPCQGLKEDDGLPKEDRCAKDSWGCRTIINYKDKSPRIVDVVAIAAGESNQIPKIYSTKNEKNNTEEEPPKKGDPPKDKEPEKKPDKKPDNEETNSSGFIPFIFKLMFYGFAIYLIVGMIYNHMVLSATGLDLIPNREFWMEFPSLVVGFVSRYISSQTFYSEGNSTWITLVCYQHILEESQSLKYVVSSVLNGCYMDYKTGHGPNVEDNEADQINTRAKTLKHNNHLEINSEKISIPPKTTNKNSPEVVIYKLSTKSTNSFVENQEIKSDCNVITNNQSQHLENNNSLDLTLENKSVMESSLENSISSDKPNKSDNLDIPNDSLVASKPPSNNKSKKRKKKKKRSSMNKILDSEQPLEVKNDDSEPKEILNSLNLNSMNTEEPVENVSEPREKGIENTTSQDLNGFQSSIHNIEIPINYLSSDTGDKNLIKKRGRPSGKKRKIQNDQNTDVSSPQTRSNKVQNNVSPVQRLRARPSGHINYSKSIWEVDYSLYDFNKQKSVSEARPKPEINSVRYKNRKQSIVTNKSLGNNNPNKDLYNAEKENVPKKSPNDMKKPREERSWKEFFPNLDLDAKISVIKETENENLESDSNSGNEIDITSIDENQNDSGSTVSLEIPKTPKIKNATSDYKNKEKGQSKISHTDPSLSADILSIKQPLSSLPKAVHNLVDLELGSDLFRISEYSYIRYSGLKDKDNTGLVEYDLDDADYEWLKLANDRMINKKVQMTEDLMEAIINLLEIEWYELTRDIQSQISQKNLSHLSAEDAACSICEEEECDNSNAIVFCDGCNVAVHQDCYGIPYIPEGQWLCRKCMLSPDRNVRCIFCLHEGGAFKKTTDNRWAHLLCALWIPEVGISNTVYMEPIDSVDLIPKSRWKLICTICGQRRGACIQCSSKSCFTAFHVMCARKAHLYMKMNAEDTSKPPEFSAFCSRHTPKDYHREIDLNAPRRALGLPEIDFNSQSDLVFNKPRSGLFHTPKRRLSLKASLMNSRNSVKSKTRGRPKKLSSNLSSPINSTSKHQPNWEGVNIQSSPSTNTTLSINIIPGTDSSKKPIKAQQRINIKVSKEITDVSFSEKETNNLKTPSKRLFSREASLVATTKIYNQQKPVVNAFIYQKVIDLMISSGLCRNYQKYKHYWNEFAQMVCRYWALKKKQRHGAPLIKRLYLEPWAPSLSILSTSDDSGFDGEKQVLAQTYKDLSVLKKLTFQIKKREEVKLEIANKNAEIIYSLIYPLRNSYLEVLDILSAHDKQEVFGRPVSEDEAPLYYSLITNPIDLGTIRKKVKLAKYSNISEFENDLNLVWSNCEKYNKPKSYHYNLSKKLNHLSKSLIKELREQAKLLSLSDQNSNVLPWGSIPEGSTVEIKSSNKKPTSKSNKLQTEKRLDGEGLEILKSRLSVKWKSFLEGYFANNKTISELPNVESLALQVYNELNPPKQHPSSLLDFDFHKSKSQNKKANVKKPNVLGGSSSNQKNNTLQHGDSTTEQVDNTTEVRKTRSSILNTKDNSSSDQVKDTKKPKRYLREIIELLTTPAIESSSKSRAKRTLSGQDDTFLNSTKDKKRKATLDETKIANIINRSSSPEEVISGRTLRSREIIPIPDMNDPIKQPSAQTKSKKKKVLDPNTSSDVPFNTIGPITKKADTNIKSKLLDETNSDKKAPNKRIISAHDVFKLRKRTLDGSYRLSDTSPALFDIPPSEWPIGCPVWAIMGSFPWYPAEIYDPNSKEIPQIVHKDRRDPNSHCILVYFFDVTLAHRTWKWLPPTRILKLGVDKELDENLVKAKISSSSGMKQQVVTAYNAACKEKNIKNILS</sequence>
<dbReference type="InterPro" id="IPR011011">
    <property type="entry name" value="Znf_FYVE_PHD"/>
</dbReference>
<feature type="compositionally biased region" description="Basic residues" evidence="15">
    <location>
        <begin position="494"/>
        <end position="506"/>
    </location>
</feature>
<feature type="transmembrane region" description="Helical" evidence="16">
    <location>
        <begin position="169"/>
        <end position="190"/>
    </location>
</feature>
<evidence type="ECO:0000256" key="6">
    <source>
        <dbReference type="ARBA" id="ARBA00022737"/>
    </source>
</evidence>
<name>A0A2U1J525_SMIAN</name>
<feature type="region of interest" description="Disordered" evidence="15">
    <location>
        <begin position="646"/>
        <end position="707"/>
    </location>
</feature>
<dbReference type="Pfam" id="PF13832">
    <property type="entry name" value="zf-HC5HC2H_2"/>
    <property type="match status" value="1"/>
</dbReference>
<evidence type="ECO:0000256" key="9">
    <source>
        <dbReference type="ARBA" id="ARBA00022989"/>
    </source>
</evidence>
<evidence type="ECO:0000259" key="21">
    <source>
        <dbReference type="PROSITE" id="PS51805"/>
    </source>
</evidence>
<reference evidence="22 23" key="1">
    <citation type="journal article" date="2018" name="MBio">
        <title>Comparative Genomics Reveals the Core Gene Toolbox for the Fungus-Insect Symbiosis.</title>
        <authorList>
            <person name="Wang Y."/>
            <person name="Stata M."/>
            <person name="Wang W."/>
            <person name="Stajich J.E."/>
            <person name="White M.M."/>
            <person name="Moncalvo J.M."/>
        </authorList>
    </citation>
    <scope>NUCLEOTIDE SEQUENCE [LARGE SCALE GENOMIC DNA]</scope>
    <source>
        <strain evidence="22 23">AUS-126-30</strain>
    </source>
</reference>
<dbReference type="InterPro" id="IPR019786">
    <property type="entry name" value="Zinc_finger_PHD-type_CS"/>
</dbReference>
<keyword evidence="3 16" id="KW-0812">Transmembrane</keyword>
<feature type="compositionally biased region" description="Polar residues" evidence="15">
    <location>
        <begin position="1556"/>
        <end position="1568"/>
    </location>
</feature>
<feature type="signal peptide" evidence="17">
    <location>
        <begin position="1"/>
        <end position="20"/>
    </location>
</feature>
<dbReference type="InterPro" id="IPR018939">
    <property type="entry name" value="Autophagy-rel_prot_27"/>
</dbReference>
<dbReference type="GO" id="GO:0006357">
    <property type="term" value="P:regulation of transcription by RNA polymerase II"/>
    <property type="evidence" value="ECO:0007669"/>
    <property type="project" value="TreeGrafter"/>
</dbReference>
<feature type="chain" id="PRO_5015538804" evidence="17">
    <location>
        <begin position="21"/>
        <end position="1868"/>
    </location>
</feature>
<evidence type="ECO:0000256" key="17">
    <source>
        <dbReference type="SAM" id="SignalP"/>
    </source>
</evidence>
<evidence type="ECO:0000256" key="14">
    <source>
        <dbReference type="PROSITE-ProRule" id="PRU00146"/>
    </source>
</evidence>
<dbReference type="Gene3D" id="1.20.920.10">
    <property type="entry name" value="Bromodomain-like"/>
    <property type="match status" value="1"/>
</dbReference>
<dbReference type="InterPro" id="IPR001487">
    <property type="entry name" value="Bromodomain"/>
</dbReference>
<feature type="region of interest" description="Disordered" evidence="15">
    <location>
        <begin position="1509"/>
        <end position="1576"/>
    </location>
</feature>
<feature type="domain" description="Bromo" evidence="18">
    <location>
        <begin position="1306"/>
        <end position="1376"/>
    </location>
</feature>
<feature type="region of interest" description="Disordered" evidence="15">
    <location>
        <begin position="485"/>
        <end position="533"/>
    </location>
</feature>
<dbReference type="InterPro" id="IPR019787">
    <property type="entry name" value="Znf_PHD-finger"/>
</dbReference>
<dbReference type="EMBL" id="MBFU01000363">
    <property type="protein sequence ID" value="PWA00119.1"/>
    <property type="molecule type" value="Genomic_DNA"/>
</dbReference>
<dbReference type="PANTHER" id="PTHR13793:SF107">
    <property type="entry name" value="BROMODOMAIN-CONTAINING PROTEIN HOMOLOG"/>
    <property type="match status" value="1"/>
</dbReference>
<dbReference type="SUPFAM" id="SSF57903">
    <property type="entry name" value="FYVE/PHD zinc finger"/>
    <property type="match status" value="1"/>
</dbReference>
<evidence type="ECO:0000259" key="20">
    <source>
        <dbReference type="PROSITE" id="PS50812"/>
    </source>
</evidence>
<keyword evidence="12" id="KW-0539">Nucleus</keyword>
<evidence type="ECO:0000256" key="13">
    <source>
        <dbReference type="PROSITE-ProRule" id="PRU00035"/>
    </source>
</evidence>
<dbReference type="Proteomes" id="UP000245591">
    <property type="component" value="Unassembled WGS sequence"/>
</dbReference>
<dbReference type="PROSITE" id="PS50014">
    <property type="entry name" value="BROMODOMAIN_2"/>
    <property type="match status" value="1"/>
</dbReference>
<evidence type="ECO:0000256" key="8">
    <source>
        <dbReference type="ARBA" id="ARBA00022833"/>
    </source>
</evidence>
<dbReference type="SMART" id="SM00297">
    <property type="entry name" value="BROMO"/>
    <property type="match status" value="1"/>
</dbReference>
<feature type="compositionally biased region" description="Basic residues" evidence="15">
    <location>
        <begin position="398"/>
        <end position="410"/>
    </location>
</feature>
<dbReference type="InterPro" id="IPR019542">
    <property type="entry name" value="Enhancer_polycomb-like_N"/>
</dbReference>
<evidence type="ECO:0000313" key="22">
    <source>
        <dbReference type="EMBL" id="PWA00119.1"/>
    </source>
</evidence>
<evidence type="ECO:0000256" key="5">
    <source>
        <dbReference type="ARBA" id="ARBA00022729"/>
    </source>
</evidence>
<accession>A0A2U1J525</accession>
<dbReference type="GO" id="GO:0008270">
    <property type="term" value="F:zinc ion binding"/>
    <property type="evidence" value="ECO:0007669"/>
    <property type="project" value="UniProtKB-KW"/>
</dbReference>
<dbReference type="InterPro" id="IPR036427">
    <property type="entry name" value="Bromodomain-like_sf"/>
</dbReference>
<evidence type="ECO:0000256" key="11">
    <source>
        <dbReference type="ARBA" id="ARBA00023136"/>
    </source>
</evidence>
<dbReference type="PROSITE" id="PS01359">
    <property type="entry name" value="ZF_PHD_1"/>
    <property type="match status" value="1"/>
</dbReference>
<gene>
    <name evidence="22" type="ORF">BB558_003846</name>
</gene>
<evidence type="ECO:0000313" key="23">
    <source>
        <dbReference type="Proteomes" id="UP000245591"/>
    </source>
</evidence>
<dbReference type="Gene3D" id="2.30.30.140">
    <property type="match status" value="1"/>
</dbReference>
<comment type="subcellular location">
    <subcellularLocation>
        <location evidence="2">Membrane</location>
        <topology evidence="2">Single-pass membrane protein</topology>
    </subcellularLocation>
    <subcellularLocation>
        <location evidence="1">Nucleus</location>
    </subcellularLocation>
</comment>
<evidence type="ECO:0000256" key="3">
    <source>
        <dbReference type="ARBA" id="ARBA00022692"/>
    </source>
</evidence>
<feature type="region of interest" description="Disordered" evidence="15">
    <location>
        <begin position="117"/>
        <end position="156"/>
    </location>
</feature>
<dbReference type="CDD" id="cd04369">
    <property type="entry name" value="Bromodomain"/>
    <property type="match status" value="1"/>
</dbReference>
<comment type="caution">
    <text evidence="22">The sequence shown here is derived from an EMBL/GenBank/DDBJ whole genome shotgun (WGS) entry which is preliminary data.</text>
</comment>
<feature type="region of interest" description="Disordered" evidence="15">
    <location>
        <begin position="1048"/>
        <end position="1092"/>
    </location>
</feature>
<dbReference type="InterPro" id="IPR000313">
    <property type="entry name" value="PWWP_dom"/>
</dbReference>
<evidence type="ECO:0000259" key="18">
    <source>
        <dbReference type="PROSITE" id="PS50014"/>
    </source>
</evidence>
<dbReference type="InterPro" id="IPR050701">
    <property type="entry name" value="Histone_Mod_Regulator"/>
</dbReference>
<dbReference type="InterPro" id="IPR013083">
    <property type="entry name" value="Znf_RING/FYVE/PHD"/>
</dbReference>
<dbReference type="InterPro" id="IPR001965">
    <property type="entry name" value="Znf_PHD"/>
</dbReference>
<dbReference type="Pfam" id="PF10513">
    <property type="entry name" value="EPL1"/>
    <property type="match status" value="1"/>
</dbReference>
<keyword evidence="4" id="KW-0479">Metal-binding</keyword>
<protein>
    <submittedName>
        <fullName evidence="22">Uncharacterized protein</fullName>
    </submittedName>
</protein>
<feature type="domain" description="PWWP" evidence="20">
    <location>
        <begin position="1758"/>
        <end position="1814"/>
    </location>
</feature>
<keyword evidence="7 14" id="KW-0863">Zinc-finger</keyword>
<feature type="domain" description="PHD-type" evidence="19">
    <location>
        <begin position="828"/>
        <end position="878"/>
    </location>
</feature>
<feature type="compositionally biased region" description="Polar residues" evidence="15">
    <location>
        <begin position="1524"/>
        <end position="1548"/>
    </location>
</feature>